<dbReference type="RefSeq" id="WP_184112923.1">
    <property type="nucleotide sequence ID" value="NZ_JACHNY010000002.1"/>
</dbReference>
<dbReference type="SUPFAM" id="SSF46785">
    <property type="entry name" value="Winged helix' DNA-binding domain"/>
    <property type="match status" value="1"/>
</dbReference>
<organism evidence="5 6">
    <name type="scientific">Sphingomonas abaci</name>
    <dbReference type="NCBI Taxonomy" id="237611"/>
    <lineage>
        <taxon>Bacteria</taxon>
        <taxon>Pseudomonadati</taxon>
        <taxon>Pseudomonadota</taxon>
        <taxon>Alphaproteobacteria</taxon>
        <taxon>Sphingomonadales</taxon>
        <taxon>Sphingomonadaceae</taxon>
        <taxon>Sphingomonas</taxon>
    </lineage>
</organism>
<dbReference type="Proteomes" id="UP000574769">
    <property type="component" value="Unassembled WGS sequence"/>
</dbReference>
<gene>
    <name evidence="5" type="ORF">GGQ96_001397</name>
</gene>
<evidence type="ECO:0000256" key="2">
    <source>
        <dbReference type="ARBA" id="ARBA00023125"/>
    </source>
</evidence>
<keyword evidence="2" id="KW-0238">DNA-binding</keyword>
<protein>
    <submittedName>
        <fullName evidence="5">MarR family transcriptional regulator for hemolysin</fullName>
    </submittedName>
</protein>
<dbReference type="InterPro" id="IPR036388">
    <property type="entry name" value="WH-like_DNA-bd_sf"/>
</dbReference>
<dbReference type="PANTHER" id="PTHR33164">
    <property type="entry name" value="TRANSCRIPTIONAL REGULATOR, MARR FAMILY"/>
    <property type="match status" value="1"/>
</dbReference>
<keyword evidence="1" id="KW-0805">Transcription regulation</keyword>
<evidence type="ECO:0000256" key="3">
    <source>
        <dbReference type="ARBA" id="ARBA00023163"/>
    </source>
</evidence>
<dbReference type="InterPro" id="IPR000835">
    <property type="entry name" value="HTH_MarR-typ"/>
</dbReference>
<dbReference type="Pfam" id="PF12802">
    <property type="entry name" value="MarR_2"/>
    <property type="match status" value="1"/>
</dbReference>
<evidence type="ECO:0000313" key="6">
    <source>
        <dbReference type="Proteomes" id="UP000574769"/>
    </source>
</evidence>
<dbReference type="PROSITE" id="PS50995">
    <property type="entry name" value="HTH_MARR_2"/>
    <property type="match status" value="1"/>
</dbReference>
<proteinExistence type="predicted"/>
<dbReference type="AlphaFoldDB" id="A0A7W7AJP1"/>
<feature type="domain" description="HTH marR-type" evidence="4">
    <location>
        <begin position="8"/>
        <end position="141"/>
    </location>
</feature>
<dbReference type="PRINTS" id="PR00598">
    <property type="entry name" value="HTHMARR"/>
</dbReference>
<dbReference type="GO" id="GO:0006950">
    <property type="term" value="P:response to stress"/>
    <property type="evidence" value="ECO:0007669"/>
    <property type="project" value="TreeGrafter"/>
</dbReference>
<dbReference type="GO" id="GO:0003677">
    <property type="term" value="F:DNA binding"/>
    <property type="evidence" value="ECO:0007669"/>
    <property type="project" value="UniProtKB-KW"/>
</dbReference>
<evidence type="ECO:0000256" key="1">
    <source>
        <dbReference type="ARBA" id="ARBA00023015"/>
    </source>
</evidence>
<accession>A0A7W7AJP1</accession>
<dbReference type="GO" id="GO:0003700">
    <property type="term" value="F:DNA-binding transcription factor activity"/>
    <property type="evidence" value="ECO:0007669"/>
    <property type="project" value="InterPro"/>
</dbReference>
<keyword evidence="6" id="KW-1185">Reference proteome</keyword>
<reference evidence="5 6" key="1">
    <citation type="submission" date="2020-08" db="EMBL/GenBank/DDBJ databases">
        <title>Genomic Encyclopedia of Type Strains, Phase IV (KMG-IV): sequencing the most valuable type-strain genomes for metagenomic binning, comparative biology and taxonomic classification.</title>
        <authorList>
            <person name="Goeker M."/>
        </authorList>
    </citation>
    <scope>NUCLEOTIDE SEQUENCE [LARGE SCALE GENOMIC DNA]</scope>
    <source>
        <strain evidence="5 6">DSM 15867</strain>
    </source>
</reference>
<name>A0A7W7AJP1_9SPHN</name>
<dbReference type="PANTHER" id="PTHR33164:SF64">
    <property type="entry name" value="TRANSCRIPTIONAL REGULATOR SLYA"/>
    <property type="match status" value="1"/>
</dbReference>
<dbReference type="InterPro" id="IPR036390">
    <property type="entry name" value="WH_DNA-bd_sf"/>
</dbReference>
<keyword evidence="3" id="KW-0804">Transcription</keyword>
<evidence type="ECO:0000259" key="4">
    <source>
        <dbReference type="PROSITE" id="PS50995"/>
    </source>
</evidence>
<dbReference type="InterPro" id="IPR039422">
    <property type="entry name" value="MarR/SlyA-like"/>
</dbReference>
<comment type="caution">
    <text evidence="5">The sequence shown here is derived from an EMBL/GenBank/DDBJ whole genome shotgun (WGS) entry which is preliminary data.</text>
</comment>
<dbReference type="EMBL" id="JACHNY010000002">
    <property type="protein sequence ID" value="MBB4617277.1"/>
    <property type="molecule type" value="Genomic_DNA"/>
</dbReference>
<evidence type="ECO:0000313" key="5">
    <source>
        <dbReference type="EMBL" id="MBB4617277.1"/>
    </source>
</evidence>
<dbReference type="SMART" id="SM00347">
    <property type="entry name" value="HTH_MARR"/>
    <property type="match status" value="1"/>
</dbReference>
<dbReference type="Gene3D" id="1.10.10.10">
    <property type="entry name" value="Winged helix-like DNA-binding domain superfamily/Winged helix DNA-binding domain"/>
    <property type="match status" value="1"/>
</dbReference>
<sequence>MPTSSLLQRRFAAAVIPMARAYQRYLDRGLAGLALSHTAALTVMLVGRAGEGLRQGVLADRLGLEAPSVVPLIDQLERSGLVERTVDATDKRARLLRLSDPGRAVAAQVEARTAAIRAEVFAGVDEGDLVAAIRVLERLEAFFGTGDEAK</sequence>